<gene>
    <name evidence="1" type="ORF">K435DRAFT_244859</name>
</gene>
<reference evidence="1 2" key="1">
    <citation type="journal article" date="2019" name="Nat. Ecol. Evol.">
        <title>Megaphylogeny resolves global patterns of mushroom evolution.</title>
        <authorList>
            <person name="Varga T."/>
            <person name="Krizsan K."/>
            <person name="Foldi C."/>
            <person name="Dima B."/>
            <person name="Sanchez-Garcia M."/>
            <person name="Sanchez-Ramirez S."/>
            <person name="Szollosi G.J."/>
            <person name="Szarkandi J.G."/>
            <person name="Papp V."/>
            <person name="Albert L."/>
            <person name="Andreopoulos W."/>
            <person name="Angelini C."/>
            <person name="Antonin V."/>
            <person name="Barry K.W."/>
            <person name="Bougher N.L."/>
            <person name="Buchanan P."/>
            <person name="Buyck B."/>
            <person name="Bense V."/>
            <person name="Catcheside P."/>
            <person name="Chovatia M."/>
            <person name="Cooper J."/>
            <person name="Damon W."/>
            <person name="Desjardin D."/>
            <person name="Finy P."/>
            <person name="Geml J."/>
            <person name="Haridas S."/>
            <person name="Hughes K."/>
            <person name="Justo A."/>
            <person name="Karasinski D."/>
            <person name="Kautmanova I."/>
            <person name="Kiss B."/>
            <person name="Kocsube S."/>
            <person name="Kotiranta H."/>
            <person name="LaButti K.M."/>
            <person name="Lechner B.E."/>
            <person name="Liimatainen K."/>
            <person name="Lipzen A."/>
            <person name="Lukacs Z."/>
            <person name="Mihaltcheva S."/>
            <person name="Morgado L.N."/>
            <person name="Niskanen T."/>
            <person name="Noordeloos M.E."/>
            <person name="Ohm R.A."/>
            <person name="Ortiz-Santana B."/>
            <person name="Ovrebo C."/>
            <person name="Racz N."/>
            <person name="Riley R."/>
            <person name="Savchenko A."/>
            <person name="Shiryaev A."/>
            <person name="Soop K."/>
            <person name="Spirin V."/>
            <person name="Szebenyi C."/>
            <person name="Tomsovsky M."/>
            <person name="Tulloss R.E."/>
            <person name="Uehling J."/>
            <person name="Grigoriev I.V."/>
            <person name="Vagvolgyi C."/>
            <person name="Papp T."/>
            <person name="Martin F.M."/>
            <person name="Miettinen O."/>
            <person name="Hibbett D.S."/>
            <person name="Nagy L.G."/>
        </authorList>
    </citation>
    <scope>NUCLEOTIDE SEQUENCE [LARGE SCALE GENOMIC DNA]</scope>
    <source>
        <strain evidence="1 2">CBS 962.96</strain>
    </source>
</reference>
<evidence type="ECO:0000313" key="1">
    <source>
        <dbReference type="EMBL" id="THU91014.1"/>
    </source>
</evidence>
<proteinExistence type="predicted"/>
<dbReference type="Proteomes" id="UP000297245">
    <property type="component" value="Unassembled WGS sequence"/>
</dbReference>
<protein>
    <submittedName>
        <fullName evidence="1">Uncharacterized protein</fullName>
    </submittedName>
</protein>
<dbReference type="AlphaFoldDB" id="A0A4S8LNY3"/>
<name>A0A4S8LNY3_DENBC</name>
<accession>A0A4S8LNY3</accession>
<sequence>MELWRSPLEVIEDGCCMVCSMVYRCITPRFNPDNLVKVTSSPVTAHAALLHPVYFNHSQMQLQSVHPLFYPLPCQPLGFYSPGPLAHYTLFPRFTSHP</sequence>
<dbReference type="EMBL" id="ML179318">
    <property type="protein sequence ID" value="THU91014.1"/>
    <property type="molecule type" value="Genomic_DNA"/>
</dbReference>
<keyword evidence="2" id="KW-1185">Reference proteome</keyword>
<evidence type="ECO:0000313" key="2">
    <source>
        <dbReference type="Proteomes" id="UP000297245"/>
    </source>
</evidence>
<organism evidence="1 2">
    <name type="scientific">Dendrothele bispora (strain CBS 962.96)</name>
    <dbReference type="NCBI Taxonomy" id="1314807"/>
    <lineage>
        <taxon>Eukaryota</taxon>
        <taxon>Fungi</taxon>
        <taxon>Dikarya</taxon>
        <taxon>Basidiomycota</taxon>
        <taxon>Agaricomycotina</taxon>
        <taxon>Agaricomycetes</taxon>
        <taxon>Agaricomycetidae</taxon>
        <taxon>Agaricales</taxon>
        <taxon>Agaricales incertae sedis</taxon>
        <taxon>Dendrothele</taxon>
    </lineage>
</organism>